<evidence type="ECO:0000313" key="2">
    <source>
        <dbReference type="EMBL" id="MDW0115807.1"/>
    </source>
</evidence>
<sequence>MRFSDLQKKEVIEVKKGSFLGFVQDATIDMKNGKIAVLQVGGAERSLFLDSKIKDLKQVKYDDVLTIGKDIVLVGKKTDT</sequence>
<dbReference type="RefSeq" id="WP_283731664.1">
    <property type="nucleotide sequence ID" value="NZ_CP125968.1"/>
</dbReference>
<dbReference type="EMBL" id="JAUBDJ010000001">
    <property type="protein sequence ID" value="MDW0115807.1"/>
    <property type="molecule type" value="Genomic_DNA"/>
</dbReference>
<evidence type="ECO:0000259" key="1">
    <source>
        <dbReference type="Pfam" id="PF05239"/>
    </source>
</evidence>
<dbReference type="InterPro" id="IPR014238">
    <property type="entry name" value="Spore_YlmC/YmxH"/>
</dbReference>
<dbReference type="Proteomes" id="UP001271648">
    <property type="component" value="Unassembled WGS sequence"/>
</dbReference>
<dbReference type="AlphaFoldDB" id="A0AAW9A4L4"/>
<gene>
    <name evidence="2" type="ORF">QTL97_02485</name>
</gene>
<proteinExistence type="predicted"/>
<dbReference type="NCBIfam" id="TIGR02888">
    <property type="entry name" value="spore_YlmC_YmxH"/>
    <property type="match status" value="1"/>
</dbReference>
<dbReference type="PANTHER" id="PTHR40061:SF1">
    <property type="entry name" value="SPORULATION PROTEIN YLMC-RELATED"/>
    <property type="match status" value="1"/>
</dbReference>
<comment type="caution">
    <text evidence="2">The sequence shown here is derived from an EMBL/GenBank/DDBJ whole genome shotgun (WGS) entry which is preliminary data.</text>
</comment>
<organism evidence="2 3">
    <name type="scientific">Sporosarcina thermotolerans</name>
    <dbReference type="NCBI Taxonomy" id="633404"/>
    <lineage>
        <taxon>Bacteria</taxon>
        <taxon>Bacillati</taxon>
        <taxon>Bacillota</taxon>
        <taxon>Bacilli</taxon>
        <taxon>Bacillales</taxon>
        <taxon>Caryophanaceae</taxon>
        <taxon>Sporosarcina</taxon>
    </lineage>
</organism>
<dbReference type="PANTHER" id="PTHR40061">
    <property type="entry name" value="SPORULATION PROTEIN YLMC-RELATED"/>
    <property type="match status" value="1"/>
</dbReference>
<accession>A0AAW9A4L4</accession>
<dbReference type="SUPFAM" id="SSF50346">
    <property type="entry name" value="PRC-barrel domain"/>
    <property type="match status" value="1"/>
</dbReference>
<evidence type="ECO:0000313" key="3">
    <source>
        <dbReference type="Proteomes" id="UP001271648"/>
    </source>
</evidence>
<protein>
    <submittedName>
        <fullName evidence="2">YlmC/YmxH family sporulation protein</fullName>
    </submittedName>
</protein>
<dbReference type="Pfam" id="PF05239">
    <property type="entry name" value="PRC"/>
    <property type="match status" value="1"/>
</dbReference>
<dbReference type="InterPro" id="IPR027275">
    <property type="entry name" value="PRC-brl_dom"/>
</dbReference>
<name>A0AAW9A4L4_9BACL</name>
<feature type="domain" description="PRC-barrel" evidence="1">
    <location>
        <begin position="1"/>
        <end position="72"/>
    </location>
</feature>
<reference evidence="2 3" key="1">
    <citation type="submission" date="2023-06" db="EMBL/GenBank/DDBJ databases">
        <title>Sporosarcina sp. nov., isolated from Korean traditional fermented seafood 'Jeotgal'.</title>
        <authorList>
            <person name="Yang A.I."/>
            <person name="Shin N.-R."/>
        </authorList>
    </citation>
    <scope>NUCLEOTIDE SEQUENCE [LARGE SCALE GENOMIC DNA]</scope>
    <source>
        <strain evidence="2 3">KCTC43456</strain>
    </source>
</reference>
<keyword evidence="3" id="KW-1185">Reference proteome</keyword>
<dbReference type="InterPro" id="IPR011033">
    <property type="entry name" value="PRC_barrel-like_sf"/>
</dbReference>
<dbReference type="Gene3D" id="2.30.30.240">
    <property type="entry name" value="PRC-barrel domain"/>
    <property type="match status" value="1"/>
</dbReference>